<accession>G4TV19</accession>
<feature type="region of interest" description="Disordered" evidence="1">
    <location>
        <begin position="44"/>
        <end position="97"/>
    </location>
</feature>
<dbReference type="Proteomes" id="UP000007148">
    <property type="component" value="Unassembled WGS sequence"/>
</dbReference>
<dbReference type="InParanoid" id="G4TV19"/>
<comment type="caution">
    <text evidence="2">The sequence shown here is derived from an EMBL/GenBank/DDBJ whole genome shotgun (WGS) entry which is preliminary data.</text>
</comment>
<dbReference type="AlphaFoldDB" id="G4TV19"/>
<dbReference type="HOGENOM" id="CLU_1587155_0_0_1"/>
<feature type="compositionally biased region" description="Polar residues" evidence="1">
    <location>
        <begin position="9"/>
        <end position="20"/>
    </location>
</feature>
<gene>
    <name evidence="2" type="ORF">PIIN_09146</name>
</gene>
<feature type="compositionally biased region" description="Basic and acidic residues" evidence="1">
    <location>
        <begin position="68"/>
        <end position="84"/>
    </location>
</feature>
<feature type="compositionally biased region" description="Polar residues" evidence="1">
    <location>
        <begin position="128"/>
        <end position="138"/>
    </location>
</feature>
<keyword evidence="3" id="KW-1185">Reference proteome</keyword>
<protein>
    <submittedName>
        <fullName evidence="2">Uncharacterized protein</fullName>
    </submittedName>
</protein>
<feature type="region of interest" description="Disordered" evidence="1">
    <location>
        <begin position="1"/>
        <end position="27"/>
    </location>
</feature>
<name>G4TV19_SERID</name>
<evidence type="ECO:0000313" key="2">
    <source>
        <dbReference type="EMBL" id="CCA75162.1"/>
    </source>
</evidence>
<evidence type="ECO:0000313" key="3">
    <source>
        <dbReference type="Proteomes" id="UP000007148"/>
    </source>
</evidence>
<evidence type="ECO:0000256" key="1">
    <source>
        <dbReference type="SAM" id="MobiDB-lite"/>
    </source>
</evidence>
<feature type="region of interest" description="Disordered" evidence="1">
    <location>
        <begin position="123"/>
        <end position="143"/>
    </location>
</feature>
<sequence>MSARPPILNTRQTRTTQTPSIIDPGLSGYYHPYASRRLQIRSVSQSISPKQRADKWTDVAGSSASSYRHSDTKPSDSYDDRDPPTRTSFGAPWCKAHPSPAARAALARLMEINPVMTSDFVSRAGRGQETNGRVQNETQRYEPPIGVAQLLADIKARDVQEDGTKTQS</sequence>
<reference evidence="2 3" key="1">
    <citation type="journal article" date="2011" name="PLoS Pathog.">
        <title>Endophytic Life Strategies Decoded by Genome and Transcriptome Analyses of the Mutualistic Root Symbiont Piriformospora indica.</title>
        <authorList>
            <person name="Zuccaro A."/>
            <person name="Lahrmann U."/>
            <person name="Guldener U."/>
            <person name="Langen G."/>
            <person name="Pfiffi S."/>
            <person name="Biedenkopf D."/>
            <person name="Wong P."/>
            <person name="Samans B."/>
            <person name="Grimm C."/>
            <person name="Basiewicz M."/>
            <person name="Murat C."/>
            <person name="Martin F."/>
            <person name="Kogel K.H."/>
        </authorList>
    </citation>
    <scope>NUCLEOTIDE SEQUENCE [LARGE SCALE GENOMIC DNA]</scope>
    <source>
        <strain evidence="2 3">DSM 11827</strain>
    </source>
</reference>
<dbReference type="EMBL" id="CAFZ01000406">
    <property type="protein sequence ID" value="CCA75162.1"/>
    <property type="molecule type" value="Genomic_DNA"/>
</dbReference>
<proteinExistence type="predicted"/>
<organism evidence="2 3">
    <name type="scientific">Serendipita indica (strain DSM 11827)</name>
    <name type="common">Root endophyte fungus</name>
    <name type="synonym">Piriformospora indica</name>
    <dbReference type="NCBI Taxonomy" id="1109443"/>
    <lineage>
        <taxon>Eukaryota</taxon>
        <taxon>Fungi</taxon>
        <taxon>Dikarya</taxon>
        <taxon>Basidiomycota</taxon>
        <taxon>Agaricomycotina</taxon>
        <taxon>Agaricomycetes</taxon>
        <taxon>Sebacinales</taxon>
        <taxon>Serendipitaceae</taxon>
        <taxon>Serendipita</taxon>
    </lineage>
</organism>